<proteinExistence type="predicted"/>
<gene>
    <name evidence="1" type="ORF">DOTSEDRAFT_75146</name>
</gene>
<dbReference type="EMBL" id="KB446545">
    <property type="protein sequence ID" value="EME39332.1"/>
    <property type="molecule type" value="Genomic_DNA"/>
</dbReference>
<keyword evidence="2" id="KW-1185">Reference proteome</keyword>
<protein>
    <submittedName>
        <fullName evidence="1">Uncharacterized protein</fullName>
    </submittedName>
</protein>
<dbReference type="AlphaFoldDB" id="M2XIR0"/>
<sequence>MDIWQCRWASASAQSLWEPESGVWTIGSYVSRDYKSWEIDAVRADGCQRSGGMEFQCRTMVRLCAGTRAADHVCSGLQDIQAQASGSGHGRLVRIYVQSHEHFDEGPSTGYQVSKRGKEITFGVEEIRQHQPSLACTGHHPED</sequence>
<dbReference type="HOGENOM" id="CLU_1806121_0_0_1"/>
<reference evidence="2" key="1">
    <citation type="journal article" date="2012" name="PLoS Genet.">
        <title>The genomes of the fungal plant pathogens Cladosporium fulvum and Dothistroma septosporum reveal adaptation to different hosts and lifestyles but also signatures of common ancestry.</title>
        <authorList>
            <person name="de Wit P.J.G.M."/>
            <person name="van der Burgt A."/>
            <person name="Oekmen B."/>
            <person name="Stergiopoulos I."/>
            <person name="Abd-Elsalam K.A."/>
            <person name="Aerts A.L."/>
            <person name="Bahkali A.H."/>
            <person name="Beenen H.G."/>
            <person name="Chettri P."/>
            <person name="Cox M.P."/>
            <person name="Datema E."/>
            <person name="de Vries R.P."/>
            <person name="Dhillon B."/>
            <person name="Ganley A.R."/>
            <person name="Griffiths S.A."/>
            <person name="Guo Y."/>
            <person name="Hamelin R.C."/>
            <person name="Henrissat B."/>
            <person name="Kabir M.S."/>
            <person name="Jashni M.K."/>
            <person name="Kema G."/>
            <person name="Klaubauf S."/>
            <person name="Lapidus A."/>
            <person name="Levasseur A."/>
            <person name="Lindquist E."/>
            <person name="Mehrabi R."/>
            <person name="Ohm R.A."/>
            <person name="Owen T.J."/>
            <person name="Salamov A."/>
            <person name="Schwelm A."/>
            <person name="Schijlen E."/>
            <person name="Sun H."/>
            <person name="van den Burg H.A."/>
            <person name="van Ham R.C.H.J."/>
            <person name="Zhang S."/>
            <person name="Goodwin S.B."/>
            <person name="Grigoriev I.V."/>
            <person name="Collemare J."/>
            <person name="Bradshaw R.E."/>
        </authorList>
    </citation>
    <scope>NUCLEOTIDE SEQUENCE [LARGE SCALE GENOMIC DNA]</scope>
    <source>
        <strain evidence="2">NZE10 / CBS 128990</strain>
    </source>
</reference>
<evidence type="ECO:0000313" key="2">
    <source>
        <dbReference type="Proteomes" id="UP000016933"/>
    </source>
</evidence>
<name>M2XIR0_DOTSN</name>
<accession>M2XIR0</accession>
<evidence type="ECO:0000313" key="1">
    <source>
        <dbReference type="EMBL" id="EME39332.1"/>
    </source>
</evidence>
<dbReference type="Proteomes" id="UP000016933">
    <property type="component" value="Unassembled WGS sequence"/>
</dbReference>
<organism evidence="1 2">
    <name type="scientific">Dothistroma septosporum (strain NZE10 / CBS 128990)</name>
    <name type="common">Red band needle blight fungus</name>
    <name type="synonym">Mycosphaerella pini</name>
    <dbReference type="NCBI Taxonomy" id="675120"/>
    <lineage>
        <taxon>Eukaryota</taxon>
        <taxon>Fungi</taxon>
        <taxon>Dikarya</taxon>
        <taxon>Ascomycota</taxon>
        <taxon>Pezizomycotina</taxon>
        <taxon>Dothideomycetes</taxon>
        <taxon>Dothideomycetidae</taxon>
        <taxon>Mycosphaerellales</taxon>
        <taxon>Mycosphaerellaceae</taxon>
        <taxon>Dothistroma</taxon>
    </lineage>
</organism>
<reference evidence="1 2" key="2">
    <citation type="journal article" date="2012" name="PLoS Pathog.">
        <title>Diverse lifestyles and strategies of plant pathogenesis encoded in the genomes of eighteen Dothideomycetes fungi.</title>
        <authorList>
            <person name="Ohm R.A."/>
            <person name="Feau N."/>
            <person name="Henrissat B."/>
            <person name="Schoch C.L."/>
            <person name="Horwitz B.A."/>
            <person name="Barry K.W."/>
            <person name="Condon B.J."/>
            <person name="Copeland A.C."/>
            <person name="Dhillon B."/>
            <person name="Glaser F."/>
            <person name="Hesse C.N."/>
            <person name="Kosti I."/>
            <person name="LaButti K."/>
            <person name="Lindquist E.A."/>
            <person name="Lucas S."/>
            <person name="Salamov A.A."/>
            <person name="Bradshaw R.E."/>
            <person name="Ciuffetti L."/>
            <person name="Hamelin R.C."/>
            <person name="Kema G.H.J."/>
            <person name="Lawrence C."/>
            <person name="Scott J.A."/>
            <person name="Spatafora J.W."/>
            <person name="Turgeon B.G."/>
            <person name="de Wit P.J.G.M."/>
            <person name="Zhong S."/>
            <person name="Goodwin S.B."/>
            <person name="Grigoriev I.V."/>
        </authorList>
    </citation>
    <scope>NUCLEOTIDE SEQUENCE [LARGE SCALE GENOMIC DNA]</scope>
    <source>
        <strain evidence="2">NZE10 / CBS 128990</strain>
    </source>
</reference>